<dbReference type="InterPro" id="IPR012337">
    <property type="entry name" value="RNaseH-like_sf"/>
</dbReference>
<dbReference type="AlphaFoldDB" id="A0A3N0YD75"/>
<gene>
    <name evidence="2" type="ORF">DPX16_17838</name>
</gene>
<dbReference type="GO" id="GO:0046983">
    <property type="term" value="F:protein dimerization activity"/>
    <property type="evidence" value="ECO:0007669"/>
    <property type="project" value="InterPro"/>
</dbReference>
<organism evidence="2 3">
    <name type="scientific">Anabarilius grahami</name>
    <name type="common">Kanglang fish</name>
    <name type="synonym">Barilius grahami</name>
    <dbReference type="NCBI Taxonomy" id="495550"/>
    <lineage>
        <taxon>Eukaryota</taxon>
        <taxon>Metazoa</taxon>
        <taxon>Chordata</taxon>
        <taxon>Craniata</taxon>
        <taxon>Vertebrata</taxon>
        <taxon>Euteleostomi</taxon>
        <taxon>Actinopterygii</taxon>
        <taxon>Neopterygii</taxon>
        <taxon>Teleostei</taxon>
        <taxon>Ostariophysi</taxon>
        <taxon>Cypriniformes</taxon>
        <taxon>Xenocyprididae</taxon>
        <taxon>Xenocypridinae</taxon>
        <taxon>Xenocypridinae incertae sedis</taxon>
        <taxon>Anabarilius</taxon>
    </lineage>
</organism>
<name>A0A3N0YD75_ANAGA</name>
<accession>A0A3N0YD75</accession>
<evidence type="ECO:0000259" key="1">
    <source>
        <dbReference type="Pfam" id="PF05699"/>
    </source>
</evidence>
<dbReference type="Pfam" id="PF05699">
    <property type="entry name" value="Dimer_Tnp_hAT"/>
    <property type="match status" value="1"/>
</dbReference>
<proteinExistence type="predicted"/>
<dbReference type="PANTHER" id="PTHR47501:SF5">
    <property type="entry name" value="HAT C-TERMINAL DIMERISATION DOMAIN-CONTAINING PROTEIN"/>
    <property type="match status" value="1"/>
</dbReference>
<reference evidence="2 3" key="1">
    <citation type="submission" date="2018-10" db="EMBL/GenBank/DDBJ databases">
        <title>Genome assembly for a Yunnan-Guizhou Plateau 3E fish, Anabarilius grahami (Regan), and its evolutionary and genetic applications.</title>
        <authorList>
            <person name="Jiang W."/>
        </authorList>
    </citation>
    <scope>NUCLEOTIDE SEQUENCE [LARGE SCALE GENOMIC DNA]</scope>
    <source>
        <strain evidence="2">AG-KIZ</strain>
        <tissue evidence="2">Muscle</tissue>
    </source>
</reference>
<sequence>MAELNTISSKFGMTAITERERQFIREYCTVMRPLTVALDILQGEDNRFHGTLLPTLETLIFKTLELKSGLQILVDLPEAVVTAIKTRFAEVLDSEDAVLAAVTLPKFKLCWLWTQERKDKAKESLLAECRKLVLDQDQQAGTSTSTRHLSRDSAIVDEFFSFEDEDETSSTAESQVTDYFKSGAQEIDSLNGFPLIKKISLRYNAATPSSAPVERLFSLGKLVITPKRNRLSDQKFEKLLVLRCNHWFNS</sequence>
<evidence type="ECO:0000313" key="2">
    <source>
        <dbReference type="EMBL" id="ROL44186.1"/>
    </source>
</evidence>
<dbReference type="Proteomes" id="UP000281406">
    <property type="component" value="Unassembled WGS sequence"/>
</dbReference>
<dbReference type="InterPro" id="IPR008906">
    <property type="entry name" value="HATC_C_dom"/>
</dbReference>
<comment type="caution">
    <text evidence="2">The sequence shown here is derived from an EMBL/GenBank/DDBJ whole genome shotgun (WGS) entry which is preliminary data.</text>
</comment>
<protein>
    <recommendedName>
        <fullName evidence="1">HAT C-terminal dimerisation domain-containing protein</fullName>
    </recommendedName>
</protein>
<evidence type="ECO:0000313" key="3">
    <source>
        <dbReference type="Proteomes" id="UP000281406"/>
    </source>
</evidence>
<dbReference type="EMBL" id="RJVU01046584">
    <property type="protein sequence ID" value="ROL44186.1"/>
    <property type="molecule type" value="Genomic_DNA"/>
</dbReference>
<dbReference type="SUPFAM" id="SSF53098">
    <property type="entry name" value="Ribonuclease H-like"/>
    <property type="match status" value="1"/>
</dbReference>
<keyword evidence="3" id="KW-1185">Reference proteome</keyword>
<feature type="domain" description="HAT C-terminal dimerisation" evidence="1">
    <location>
        <begin position="172"/>
        <end position="243"/>
    </location>
</feature>
<dbReference type="PANTHER" id="PTHR47501">
    <property type="entry name" value="TRANSPOSASE-RELATED"/>
    <property type="match status" value="1"/>
</dbReference>
<dbReference type="OrthoDB" id="8772022at2759"/>